<feature type="compositionally biased region" description="Basic and acidic residues" evidence="10">
    <location>
        <begin position="1036"/>
        <end position="1055"/>
    </location>
</feature>
<keyword evidence="3" id="KW-0547">Nucleotide-binding</keyword>
<evidence type="ECO:0000256" key="6">
    <source>
        <dbReference type="ARBA" id="ARBA00022840"/>
    </source>
</evidence>
<proteinExistence type="inferred from homology"/>
<evidence type="ECO:0000313" key="14">
    <source>
        <dbReference type="RefSeq" id="XP_033320620.1"/>
    </source>
</evidence>
<feature type="compositionally biased region" description="Basic and acidic residues" evidence="10">
    <location>
        <begin position="981"/>
        <end position="993"/>
    </location>
</feature>
<feature type="compositionally biased region" description="Basic residues" evidence="10">
    <location>
        <begin position="917"/>
        <end position="932"/>
    </location>
</feature>
<evidence type="ECO:0000256" key="10">
    <source>
        <dbReference type="SAM" id="MobiDB-lite"/>
    </source>
</evidence>
<feature type="compositionally biased region" description="Polar residues" evidence="10">
    <location>
        <begin position="28"/>
        <end position="40"/>
    </location>
</feature>
<sequence length="1928" mass="222815">MSSLFKRDTKNRVYMKERLARVEEMKKSIQSLCDNDSSTPEDVRPFFYKFGNSRDNSIERSSDEDGINRPKQTRRSRRESSEEESETAHHKQKKGKEHLKNDGHKKIMRNKKVDSNNIRKEKNKTRNSVSSDSDDAIYEKSAEKKTKRHSSLKSKQKETDSSSDKEFQKSKVSLSGLSVMKKTGKDRVISTESNQESTSQLIKKTRISKEQSLQFKSHVVKIFNQFKVICSEYEIQMEHVKWKYFKKELTYQESAFNVIEKSKNVINNLKMELNAQKEELTNFYEKWSKSHKVQNIARSLSDNEIAKEREDTEESNKSENSSNAASAVSECDNEEIFSDEGTSNTKINVDKNKTNNTLTKVSEKLIGDNEKSDQIISSILDNKKEDKTYTRDDLKVIDANEKASEEYQTSTNEHAMNESIDDIFEDTPEDIDINDLIEVRDECRNENGLQLKELEKNNDNKDKNSFTNEKLDTKLTDKNSCSTKIENAKSKSVFSDEIVESTEEKKNDVLNDIDAEEQAKRAMLESDSETPTNDESLNEKFIKSFSTNDSFEEKDVSQSKKIKCDKKEEKDKTQSNSIHENNLLDKPDELINEEVCAKRALLESNSDDSISPCDKKESLSKKHYSSDSSENSSSDNDKMITLKPLIINTSSKKNKDEDKNLTKNKKALDSREPARLPKISYTGSDKKLKIFCKVVVEKLSENALKKYKNALEKSRQYLENKELRSLIDLDRLQNNRKNTFGSTRSSLSRKAKKTKVKEIEDSLLNHLKNENAEENSDIIENIGEDSDINNDISIAKIQANFQTNRELMLEADAVTKKALLYSSDSDIGERKESTSENSNSEEDKSKTKSKDLSKRSTQKVEKKSSDKENDDKWKKNKWRRNKLLTMKFSSDSDSDVAREKWNKKQKGTEKAEESHIKHSAIKVAKRERRNRRQIIDSDSDLQVINSDTKSNKSAMSEDNMSSDSDSSVGKPKKMRKRKTHKSSDSDSSIIEKRTKPKRRRIKNMSSNSDENSDKDLDITNSQGTPGKKGRKNIRKVMKDKQVTSDTKQAAKEEEERLKRIAERQKLYNEMYEARLAGEEKVDKLVLDFDPETKEELVTVHENLVKRLKPHQAEGIKFMWDACFESLERVNSSNGSGCIIAHCMGLGKTLQVIALGHTLLTHEKTGVKTIMIVCPLSTVLNWVNEFTNWLKDIEHDIEIYEMTKLRKNIERKFQLESWQRTGGVLIIGYEMFRNLSGTNNKMRKNIKEAVLQYLINPGPDVVVCDEGHLLKNEDTALSKSMKQIKTLRRIVLTGTPLQNNLIEYHCMVQFVKPNLLGTKKEFSNRFGNPITNGQFDDSTEYDVTLMKKRAYVLHKMLKGCVQRFDYSVLTPFLPPKQEYVIFVSLTEMQINMYQYYLDNFARRIRNANGSLFADFQSLQRIWTHPLVLRMNAEKIEKINEKKFEISDSEGSLKDFIDDAEIETTTSMSTEEDDDIVTIDTNVTKNIRTNSKNNRPEAEIIPEESEKKEEEWWLQFVKLEHFEDMRVSSKLILLFGILKECEQIGDKVLVFSQSLYSLSLIEQFLEKIDNTTQNGENLEYIDGHTGSWSLGLDYFRMDGQTSAENRNAWCRIFNEPSNTRARLFLISTRAGGLGINLTAANRVIIFDASWNPSHDVQSIFRVYRFGQKKPCYVYRFLAAGTMEEKIYNRQVTKLSLSCRVVDEQQIERHYSNQNLNELYTFERNNGEKPTLNLPKDRLLAEIFLKYKNFVENYHEHDSLLENKAEEELNEEERKQAWLEYEEEKKGKPPIMPSYSMAFPNNMMLNQYKIPPPLGIGTDYEKLRILLQKDYPNATPQTQQMMTANVLTNMYNYMEQHSFYNTANSIIDQNPNLTSVPNMAQTSYSVPNRIKNLTNQQKDYRITDIRSGDVDDDVIEVISTTVNNKNKNQEE</sequence>
<keyword evidence="5" id="KW-0347">Helicase</keyword>
<organism evidence="13 14">
    <name type="scientific">Bombus bifarius</name>
    <dbReference type="NCBI Taxonomy" id="103933"/>
    <lineage>
        <taxon>Eukaryota</taxon>
        <taxon>Metazoa</taxon>
        <taxon>Ecdysozoa</taxon>
        <taxon>Arthropoda</taxon>
        <taxon>Hexapoda</taxon>
        <taxon>Insecta</taxon>
        <taxon>Pterygota</taxon>
        <taxon>Neoptera</taxon>
        <taxon>Endopterygota</taxon>
        <taxon>Hymenoptera</taxon>
        <taxon>Apocrita</taxon>
        <taxon>Aculeata</taxon>
        <taxon>Apoidea</taxon>
        <taxon>Anthophila</taxon>
        <taxon>Apidae</taxon>
        <taxon>Bombus</taxon>
        <taxon>Pyrobombus</taxon>
    </lineage>
</organism>
<evidence type="ECO:0000256" key="5">
    <source>
        <dbReference type="ARBA" id="ARBA00022806"/>
    </source>
</evidence>
<comment type="subcellular location">
    <subcellularLocation>
        <location evidence="1">Nucleus</location>
    </subcellularLocation>
</comment>
<dbReference type="GO" id="GO:0016887">
    <property type="term" value="F:ATP hydrolysis activity"/>
    <property type="evidence" value="ECO:0007669"/>
    <property type="project" value="InterPro"/>
</dbReference>
<evidence type="ECO:0000313" key="13">
    <source>
        <dbReference type="Proteomes" id="UP000515164"/>
    </source>
</evidence>
<feature type="domain" description="Helicase ATP-binding" evidence="11">
    <location>
        <begin position="1128"/>
        <end position="1313"/>
    </location>
</feature>
<dbReference type="GO" id="GO:0003677">
    <property type="term" value="F:DNA binding"/>
    <property type="evidence" value="ECO:0007669"/>
    <property type="project" value="UniProtKB-KW"/>
</dbReference>
<dbReference type="PANTHER" id="PTHR45797:SF3">
    <property type="entry name" value="TRANSCRIPTIONAL REGULATOR ATRX HOMOLOG"/>
    <property type="match status" value="1"/>
</dbReference>
<dbReference type="GO" id="GO:0005524">
    <property type="term" value="F:ATP binding"/>
    <property type="evidence" value="ECO:0007669"/>
    <property type="project" value="UniProtKB-KW"/>
</dbReference>
<feature type="region of interest" description="Disordered" evidence="10">
    <location>
        <begin position="556"/>
        <end position="586"/>
    </location>
</feature>
<evidence type="ECO:0000256" key="7">
    <source>
        <dbReference type="ARBA" id="ARBA00023125"/>
    </source>
</evidence>
<dbReference type="Proteomes" id="UP000515164">
    <property type="component" value="Unplaced"/>
</dbReference>
<feature type="compositionally biased region" description="Polar residues" evidence="10">
    <location>
        <begin position="940"/>
        <end position="952"/>
    </location>
</feature>
<feature type="compositionally biased region" description="Basic and acidic residues" evidence="10">
    <location>
        <begin position="56"/>
        <end position="68"/>
    </location>
</feature>
<dbReference type="Pfam" id="PF00176">
    <property type="entry name" value="SNF2-rel_dom"/>
    <property type="match status" value="1"/>
</dbReference>
<feature type="compositionally biased region" description="Low complexity" evidence="10">
    <location>
        <begin position="953"/>
        <end position="967"/>
    </location>
</feature>
<feature type="domain" description="Helicase C-terminal" evidence="12">
    <location>
        <begin position="1534"/>
        <end position="1717"/>
    </location>
</feature>
<keyword evidence="6" id="KW-0067">ATP-binding</keyword>
<accession>A0A6P8P2T2</accession>
<dbReference type="InterPro" id="IPR027417">
    <property type="entry name" value="P-loop_NTPase"/>
</dbReference>
<dbReference type="PROSITE" id="PS51194">
    <property type="entry name" value="HELICASE_CTER"/>
    <property type="match status" value="1"/>
</dbReference>
<feature type="compositionally biased region" description="Basic and acidic residues" evidence="10">
    <location>
        <begin position="841"/>
        <end position="873"/>
    </location>
</feature>
<protein>
    <submittedName>
        <fullName evidence="14">Transcriptional regulator ATRX homolog isoform X1</fullName>
    </submittedName>
</protein>
<dbReference type="Gene3D" id="3.40.50.10810">
    <property type="entry name" value="Tandem AAA-ATPase domain"/>
    <property type="match status" value="1"/>
</dbReference>
<dbReference type="InterPro" id="IPR000330">
    <property type="entry name" value="SNF2_N"/>
</dbReference>
<feature type="region of interest" description="Disordered" evidence="10">
    <location>
        <begin position="889"/>
        <end position="1055"/>
    </location>
</feature>
<feature type="compositionally biased region" description="Basic residues" evidence="10">
    <location>
        <begin position="970"/>
        <end position="980"/>
    </location>
</feature>
<evidence type="ECO:0000256" key="2">
    <source>
        <dbReference type="ARBA" id="ARBA00007025"/>
    </source>
</evidence>
<gene>
    <name evidence="14" type="primary">LOC117217257</name>
</gene>
<feature type="region of interest" description="Disordered" evidence="10">
    <location>
        <begin position="299"/>
        <end position="331"/>
    </location>
</feature>
<evidence type="ECO:0000256" key="8">
    <source>
        <dbReference type="ARBA" id="ARBA00023242"/>
    </source>
</evidence>
<feature type="region of interest" description="Disordered" evidence="10">
    <location>
        <begin position="28"/>
        <end position="169"/>
    </location>
</feature>
<dbReference type="CDD" id="cd18793">
    <property type="entry name" value="SF2_C_SNF"/>
    <property type="match status" value="1"/>
</dbReference>
<dbReference type="InterPro" id="IPR038718">
    <property type="entry name" value="SNF2-like_sf"/>
</dbReference>
<evidence type="ECO:0000256" key="1">
    <source>
        <dbReference type="ARBA" id="ARBA00004123"/>
    </source>
</evidence>
<feature type="region of interest" description="Disordered" evidence="10">
    <location>
        <begin position="825"/>
        <end position="874"/>
    </location>
</feature>
<dbReference type="SMART" id="SM00487">
    <property type="entry name" value="DEXDc"/>
    <property type="match status" value="1"/>
</dbReference>
<feature type="compositionally biased region" description="Basic residues" evidence="10">
    <location>
        <begin position="145"/>
        <end position="154"/>
    </location>
</feature>
<feature type="region of interest" description="Disordered" evidence="10">
    <location>
        <begin position="605"/>
        <end position="671"/>
    </location>
</feature>
<evidence type="ECO:0000259" key="12">
    <source>
        <dbReference type="PROSITE" id="PS51194"/>
    </source>
</evidence>
<keyword evidence="9" id="KW-0175">Coiled coil</keyword>
<keyword evidence="4" id="KW-0378">Hydrolase</keyword>
<dbReference type="SMART" id="SM00490">
    <property type="entry name" value="HELICc"/>
    <property type="match status" value="1"/>
</dbReference>
<feature type="coiled-coil region" evidence="9">
    <location>
        <begin position="259"/>
        <end position="286"/>
    </location>
</feature>
<evidence type="ECO:0000256" key="3">
    <source>
        <dbReference type="ARBA" id="ARBA00022741"/>
    </source>
</evidence>
<name>A0A6P8P2T2_9HYME</name>
<dbReference type="Gene3D" id="3.40.50.300">
    <property type="entry name" value="P-loop containing nucleotide triphosphate hydrolases"/>
    <property type="match status" value="1"/>
</dbReference>
<keyword evidence="13" id="KW-1185">Reference proteome</keyword>
<feature type="compositionally biased region" description="Basic and acidic residues" evidence="10">
    <location>
        <begin position="155"/>
        <end position="169"/>
    </location>
</feature>
<comment type="similarity">
    <text evidence="2">Belongs to the SNF2/RAD54 helicase family.</text>
</comment>
<feature type="compositionally biased region" description="Basic and acidic residues" evidence="10">
    <location>
        <begin position="653"/>
        <end position="671"/>
    </location>
</feature>
<feature type="compositionally biased region" description="Basic and acidic residues" evidence="10">
    <location>
        <begin position="98"/>
        <end position="120"/>
    </location>
</feature>
<feature type="compositionally biased region" description="Low complexity" evidence="10">
    <location>
        <begin position="318"/>
        <end position="330"/>
    </location>
</feature>
<keyword evidence="8" id="KW-0539">Nucleus</keyword>
<dbReference type="InterPro" id="IPR049730">
    <property type="entry name" value="SNF2/RAD54-like_C"/>
</dbReference>
<feature type="compositionally biased region" description="Basic and acidic residues" evidence="10">
    <location>
        <begin position="304"/>
        <end position="317"/>
    </location>
</feature>
<dbReference type="PROSITE" id="PS51192">
    <property type="entry name" value="HELICASE_ATP_BIND_1"/>
    <property type="match status" value="1"/>
</dbReference>
<dbReference type="PANTHER" id="PTHR45797">
    <property type="entry name" value="RAD54-LIKE"/>
    <property type="match status" value="1"/>
</dbReference>
<evidence type="ECO:0000259" key="11">
    <source>
        <dbReference type="PROSITE" id="PS51192"/>
    </source>
</evidence>
<dbReference type="InterPro" id="IPR014001">
    <property type="entry name" value="Helicase_ATP-bd"/>
</dbReference>
<keyword evidence="7" id="KW-0238">DNA-binding</keyword>
<dbReference type="GO" id="GO:0005634">
    <property type="term" value="C:nucleus"/>
    <property type="evidence" value="ECO:0007669"/>
    <property type="project" value="UniProtKB-SubCell"/>
</dbReference>
<dbReference type="SUPFAM" id="SSF52540">
    <property type="entry name" value="P-loop containing nucleoside triphosphate hydrolases"/>
    <property type="match status" value="2"/>
</dbReference>
<dbReference type="InterPro" id="IPR001650">
    <property type="entry name" value="Helicase_C-like"/>
</dbReference>
<dbReference type="InterPro" id="IPR044574">
    <property type="entry name" value="ARIP4-like"/>
</dbReference>
<dbReference type="KEGG" id="bbif:117217257"/>
<reference evidence="14" key="1">
    <citation type="submission" date="2025-08" db="UniProtKB">
        <authorList>
            <consortium name="RefSeq"/>
        </authorList>
    </citation>
    <scope>IDENTIFICATION</scope>
    <source>
        <tissue evidence="14">Muscle</tissue>
    </source>
</reference>
<evidence type="ECO:0000256" key="4">
    <source>
        <dbReference type="ARBA" id="ARBA00022801"/>
    </source>
</evidence>
<feature type="compositionally biased region" description="Basic and acidic residues" evidence="10">
    <location>
        <begin position="895"/>
        <end position="916"/>
    </location>
</feature>
<evidence type="ECO:0000256" key="9">
    <source>
        <dbReference type="SAM" id="Coils"/>
    </source>
</evidence>
<dbReference type="GO" id="GO:0004386">
    <property type="term" value="F:helicase activity"/>
    <property type="evidence" value="ECO:0007669"/>
    <property type="project" value="UniProtKB-KW"/>
</dbReference>
<dbReference type="Pfam" id="PF00271">
    <property type="entry name" value="Helicase_C"/>
    <property type="match status" value="1"/>
</dbReference>
<dbReference type="RefSeq" id="XP_033320620.1">
    <property type="nucleotide sequence ID" value="XM_033464729.1"/>
</dbReference>
<dbReference type="GeneID" id="117217257"/>